<comment type="caution">
    <text evidence="2">The sequence shown here is derived from an EMBL/GenBank/DDBJ whole genome shotgun (WGS) entry which is preliminary data.</text>
</comment>
<dbReference type="PANTHER" id="PTHR46534:SF1">
    <property type="entry name" value="IGGFC-BINDING PROTEIN N-TERMINAL DOMAIN-CONTAINING PROTEIN"/>
    <property type="match status" value="1"/>
</dbReference>
<dbReference type="Pfam" id="PF17517">
    <property type="entry name" value="IgGFc_binding"/>
    <property type="match status" value="1"/>
</dbReference>
<proteinExistence type="predicted"/>
<dbReference type="Proteomes" id="UP001186944">
    <property type="component" value="Unassembled WGS sequence"/>
</dbReference>
<evidence type="ECO:0000313" key="2">
    <source>
        <dbReference type="EMBL" id="KAK3096647.1"/>
    </source>
</evidence>
<organism evidence="2 3">
    <name type="scientific">Pinctada imbricata</name>
    <name type="common">Atlantic pearl-oyster</name>
    <name type="synonym">Pinctada martensii</name>
    <dbReference type="NCBI Taxonomy" id="66713"/>
    <lineage>
        <taxon>Eukaryota</taxon>
        <taxon>Metazoa</taxon>
        <taxon>Spiralia</taxon>
        <taxon>Lophotrochozoa</taxon>
        <taxon>Mollusca</taxon>
        <taxon>Bivalvia</taxon>
        <taxon>Autobranchia</taxon>
        <taxon>Pteriomorphia</taxon>
        <taxon>Pterioida</taxon>
        <taxon>Pterioidea</taxon>
        <taxon>Pteriidae</taxon>
        <taxon>Pinctada</taxon>
    </lineage>
</organism>
<keyword evidence="3" id="KW-1185">Reference proteome</keyword>
<name>A0AA88Y2Q8_PINIB</name>
<dbReference type="InterPro" id="IPR035234">
    <property type="entry name" value="IgGFc-bd_N"/>
</dbReference>
<dbReference type="PANTHER" id="PTHR46534">
    <property type="entry name" value="IGGFC_BINDING DOMAIN-CONTAINING PROTEIN"/>
    <property type="match status" value="1"/>
</dbReference>
<dbReference type="AlphaFoldDB" id="A0AA88Y2Q8"/>
<feature type="domain" description="IgGFc-binding protein N-terminal" evidence="1">
    <location>
        <begin position="94"/>
        <end position="193"/>
    </location>
</feature>
<gene>
    <name evidence="2" type="ORF">FSP39_002010</name>
</gene>
<protein>
    <recommendedName>
        <fullName evidence="1">IgGFc-binding protein N-terminal domain-containing protein</fullName>
    </recommendedName>
</protein>
<accession>A0AA88Y2Q8</accession>
<evidence type="ECO:0000259" key="1">
    <source>
        <dbReference type="Pfam" id="PF17517"/>
    </source>
</evidence>
<evidence type="ECO:0000313" key="3">
    <source>
        <dbReference type="Proteomes" id="UP001186944"/>
    </source>
</evidence>
<sequence>MNNEDSQFDFKCFPVDIYISTPKKTQVNVTISAPRFTGTKEYHQISLTYGQLKNVQLNCKIRVFGSRVEQKAVYIIATEEIVVYTINRQPDSTDGYLAFPIDVLGTRHFVVTYCVHGNTKYLNNIVIAAPDDNTGVEIKLADNVGISVRLDGHTYRRRNVIKRILKQYDVLQIETLGDLTGSRVQSNKPITVTEWQQEERRTSYS</sequence>
<reference evidence="2" key="1">
    <citation type="submission" date="2019-08" db="EMBL/GenBank/DDBJ databases">
        <title>The improved chromosome-level genome for the pearl oyster Pinctada fucata martensii using PacBio sequencing and Hi-C.</title>
        <authorList>
            <person name="Zheng Z."/>
        </authorList>
    </citation>
    <scope>NUCLEOTIDE SEQUENCE</scope>
    <source>
        <strain evidence="2">ZZ-2019</strain>
        <tissue evidence="2">Adductor muscle</tissue>
    </source>
</reference>
<dbReference type="EMBL" id="VSWD01000007">
    <property type="protein sequence ID" value="KAK3096647.1"/>
    <property type="molecule type" value="Genomic_DNA"/>
</dbReference>